<proteinExistence type="predicted"/>
<dbReference type="Gene3D" id="3.40.50.2300">
    <property type="match status" value="2"/>
</dbReference>
<protein>
    <recommendedName>
        <fullName evidence="3">Stress response regulator protein 1</fullName>
    </recommendedName>
</protein>
<dbReference type="Proteomes" id="UP000193642">
    <property type="component" value="Unassembled WGS sequence"/>
</dbReference>
<evidence type="ECO:0000313" key="6">
    <source>
        <dbReference type="EMBL" id="ORY44763.1"/>
    </source>
</evidence>
<dbReference type="GO" id="GO:0000160">
    <property type="term" value="P:phosphorelay signal transduction system"/>
    <property type="evidence" value="ECO:0007669"/>
    <property type="project" value="InterPro"/>
</dbReference>
<name>A0A1Y2CCK4_9FUNG</name>
<dbReference type="PANTHER" id="PTHR44591:SF3">
    <property type="entry name" value="RESPONSE REGULATORY DOMAIN-CONTAINING PROTEIN"/>
    <property type="match status" value="1"/>
</dbReference>
<keyword evidence="1 4" id="KW-0597">Phosphoprotein</keyword>
<evidence type="ECO:0000256" key="4">
    <source>
        <dbReference type="PROSITE-ProRule" id="PRU00169"/>
    </source>
</evidence>
<gene>
    <name evidence="6" type="ORF">BCR33DRAFT_716724</name>
</gene>
<reference evidence="6 7" key="1">
    <citation type="submission" date="2016-07" db="EMBL/GenBank/DDBJ databases">
        <title>Pervasive Adenine N6-methylation of Active Genes in Fungi.</title>
        <authorList>
            <consortium name="DOE Joint Genome Institute"/>
            <person name="Mondo S.J."/>
            <person name="Dannebaum R.O."/>
            <person name="Kuo R.C."/>
            <person name="Labutti K."/>
            <person name="Haridas S."/>
            <person name="Kuo A."/>
            <person name="Salamov A."/>
            <person name="Ahrendt S.R."/>
            <person name="Lipzen A."/>
            <person name="Sullivan W."/>
            <person name="Andreopoulos W.B."/>
            <person name="Clum A."/>
            <person name="Lindquist E."/>
            <person name="Daum C."/>
            <person name="Ramamoorthy G.K."/>
            <person name="Gryganskyi A."/>
            <person name="Culley D."/>
            <person name="Magnuson J.K."/>
            <person name="James T.Y."/>
            <person name="O'Malley M.A."/>
            <person name="Stajich J.E."/>
            <person name="Spatafora J.W."/>
            <person name="Visel A."/>
            <person name="Grigoriev I.V."/>
        </authorList>
    </citation>
    <scope>NUCLEOTIDE SEQUENCE [LARGE SCALE GENOMIC DNA]</scope>
    <source>
        <strain evidence="6 7">JEL800</strain>
    </source>
</reference>
<comment type="caution">
    <text evidence="4">Lacks conserved residue(s) required for the propagation of feature annotation.</text>
</comment>
<organism evidence="6 7">
    <name type="scientific">Rhizoclosmatium globosum</name>
    <dbReference type="NCBI Taxonomy" id="329046"/>
    <lineage>
        <taxon>Eukaryota</taxon>
        <taxon>Fungi</taxon>
        <taxon>Fungi incertae sedis</taxon>
        <taxon>Chytridiomycota</taxon>
        <taxon>Chytridiomycota incertae sedis</taxon>
        <taxon>Chytridiomycetes</taxon>
        <taxon>Chytridiales</taxon>
        <taxon>Chytriomycetaceae</taxon>
        <taxon>Rhizoclosmatium</taxon>
    </lineage>
</organism>
<feature type="domain" description="Response regulatory" evidence="5">
    <location>
        <begin position="104"/>
        <end position="216"/>
    </location>
</feature>
<dbReference type="InterPro" id="IPR011006">
    <property type="entry name" value="CheY-like_superfamily"/>
</dbReference>
<dbReference type="AlphaFoldDB" id="A0A1Y2CCK4"/>
<dbReference type="InterPro" id="IPR050595">
    <property type="entry name" value="Bact_response_regulator"/>
</dbReference>
<evidence type="ECO:0000313" key="7">
    <source>
        <dbReference type="Proteomes" id="UP000193642"/>
    </source>
</evidence>
<dbReference type="SUPFAM" id="SSF52172">
    <property type="entry name" value="CheY-like"/>
    <property type="match status" value="2"/>
</dbReference>
<keyword evidence="7" id="KW-1185">Reference proteome</keyword>
<comment type="function">
    <text evidence="2">Required for stress adaptation, morphogenesis and virulence.</text>
</comment>
<evidence type="ECO:0000256" key="3">
    <source>
        <dbReference type="ARBA" id="ARBA00040436"/>
    </source>
</evidence>
<evidence type="ECO:0000256" key="1">
    <source>
        <dbReference type="ARBA" id="ARBA00022553"/>
    </source>
</evidence>
<evidence type="ECO:0000259" key="5">
    <source>
        <dbReference type="PROSITE" id="PS50110"/>
    </source>
</evidence>
<dbReference type="PANTHER" id="PTHR44591">
    <property type="entry name" value="STRESS RESPONSE REGULATOR PROTEIN 1"/>
    <property type="match status" value="1"/>
</dbReference>
<evidence type="ECO:0000256" key="2">
    <source>
        <dbReference type="ARBA" id="ARBA00037668"/>
    </source>
</evidence>
<dbReference type="EMBL" id="MCGO01000021">
    <property type="protein sequence ID" value="ORY44763.1"/>
    <property type="molecule type" value="Genomic_DNA"/>
</dbReference>
<accession>A0A1Y2CCK4</accession>
<feature type="domain" description="Response regulatory" evidence="5">
    <location>
        <begin position="296"/>
        <end position="405"/>
    </location>
</feature>
<sequence>MKGCHSDRVVTNMEVFTTISSNLYSHDEKNEYLNSLTERIRLMNSRQMMASDQVSDSSVSFVKLDTQSNKSFRSSNLELSQSENAIDTELLSILSFPQKQVKRKLLIADKSQDFRSEFQRIVTSLTTDYEVLEASSCDEVILIMDNIDIVFIDMTMPNLPEYAELRKFQHTFVPVVGVCEALESIQKHQLDPLGLNYIITKPISKGILMSLLKTFNTSRNKPIQKTPSPSRSLYSSFFPSPRIGMETPVESMKSEFSFMSTPRIYENRSGSISPQSITLDIFYQEPSSDLNRDLIHALVVESSFPQRQTLVKTISKFTIFQDIFEASNEVDASRLCSARKFSMIFIGVHPDTTDINDIIRKCRNEGIPVITLMDINSGSCKLESSATLYRPVSSKELENAIRGILPELKVDCQDNGGTAINEEGKRKESVATLVGIHS</sequence>
<comment type="caution">
    <text evidence="6">The sequence shown here is derived from an EMBL/GenBank/DDBJ whole genome shotgun (WGS) entry which is preliminary data.</text>
</comment>
<dbReference type="InterPro" id="IPR001789">
    <property type="entry name" value="Sig_transdc_resp-reg_receiver"/>
</dbReference>
<feature type="modified residue" description="4-aspartylphosphate" evidence="4">
    <location>
        <position position="153"/>
    </location>
</feature>
<dbReference type="PROSITE" id="PS50110">
    <property type="entry name" value="RESPONSE_REGULATORY"/>
    <property type="match status" value="2"/>
</dbReference>